<dbReference type="PROSITE" id="PS50102">
    <property type="entry name" value="RRM"/>
    <property type="match status" value="1"/>
</dbReference>
<evidence type="ECO:0000256" key="4">
    <source>
        <dbReference type="PROSITE-ProRule" id="PRU00176"/>
    </source>
</evidence>
<dbReference type="AlphaFoldDB" id="A0A5N5GFH0"/>
<feature type="domain" description="RRM" evidence="6">
    <location>
        <begin position="307"/>
        <end position="384"/>
    </location>
</feature>
<dbReference type="InterPro" id="IPR018222">
    <property type="entry name" value="Nuclear_transport_factor_2_euk"/>
</dbReference>
<dbReference type="CDD" id="cd00590">
    <property type="entry name" value="RRM_SF"/>
    <property type="match status" value="1"/>
</dbReference>
<dbReference type="InterPro" id="IPR039539">
    <property type="entry name" value="Ras_GTPase_bind_prot"/>
</dbReference>
<reference evidence="9" key="2">
    <citation type="submission" date="2019-10" db="EMBL/GenBank/DDBJ databases">
        <title>A de novo genome assembly of a pear dwarfing rootstock.</title>
        <authorList>
            <person name="Wang F."/>
            <person name="Wang J."/>
            <person name="Li S."/>
            <person name="Zhang Y."/>
            <person name="Fang M."/>
            <person name="Ma L."/>
            <person name="Zhao Y."/>
            <person name="Jiang S."/>
        </authorList>
    </citation>
    <scope>NUCLEOTIDE SEQUENCE [LARGE SCALE GENOMIC DNA]</scope>
</reference>
<dbReference type="InterPro" id="IPR032710">
    <property type="entry name" value="NTF2-like_dom_sf"/>
</dbReference>
<proteinExistence type="predicted"/>
<name>A0A5N5GFH0_9ROSA</name>
<dbReference type="CDD" id="cd00780">
    <property type="entry name" value="NTF2"/>
    <property type="match status" value="1"/>
</dbReference>
<evidence type="ECO:0000313" key="8">
    <source>
        <dbReference type="EMBL" id="KAB2609464.1"/>
    </source>
</evidence>
<dbReference type="EMBL" id="SMOL01000553">
    <property type="protein sequence ID" value="KAB2609464.1"/>
    <property type="molecule type" value="Genomic_DNA"/>
</dbReference>
<dbReference type="PANTHER" id="PTHR10693">
    <property type="entry name" value="RAS GTPASE-ACTIVATING PROTEIN-BINDING PROTEIN"/>
    <property type="match status" value="1"/>
</dbReference>
<evidence type="ECO:0000256" key="1">
    <source>
        <dbReference type="ARBA" id="ARBA00004123"/>
    </source>
</evidence>
<dbReference type="GO" id="GO:0005634">
    <property type="term" value="C:nucleus"/>
    <property type="evidence" value="ECO:0007669"/>
    <property type="project" value="UniProtKB-SubCell"/>
</dbReference>
<sequence length="575" mass="61704">MQEATPAPAPSAQLVGNAFVEQYYHILHQSPQLVHRFYQDSSSLSRPDTKGNMTTVTTMKAMGEKIQSLNYGDYTAEIKTADSQESYEKGVIVLVTGCLTGKDNVGRKFAQTFFLAPQEKGYYVLNDVFRYIEDNESLPTDTASVNGINESAPEAIVTAEPEPIHAPDHLVVDPATPSEEEDLNNGAEVCDPSDNDERSVVEDELVEPEPQALASQNRGLAEVDPTPDPAPETQEDAPKKSYASILLEKSTASSVRVVPRTVRTVSANSDHQSTGPAKPFPAPEASAPIGDAAPESSNTHEEAPEGHSIHVRNLPYDATVGQLEKEFKRFGPIKRDGIQVRSSKQQGFCFGFVEFESLSSMQSALEASPITIGDRPAVIEEKRTSTRVSGGGRGRFSSGRAGYRNDNFRGRGNYGGGGRSFGRNEFRNQGEFSGRARGSGGRSGDGYQRGSSNGRGGRQGAQSVETLPSQRNVTVPLTATSATAATTKEDGPSQSTPESPSKGVKLDSGDDMVSLRTTGVGGRQIKGILYARDGEVNILCVCHGLFHSPAQFVKHAGGEEVENPLRHIIVCPSSD</sequence>
<dbReference type="Gene3D" id="3.30.70.330">
    <property type="match status" value="1"/>
</dbReference>
<feature type="region of interest" description="Disordered" evidence="5">
    <location>
        <begin position="264"/>
        <end position="306"/>
    </location>
</feature>
<feature type="compositionally biased region" description="Polar residues" evidence="5">
    <location>
        <begin position="464"/>
        <end position="477"/>
    </location>
</feature>
<comment type="subcellular location">
    <subcellularLocation>
        <location evidence="1">Nucleus</location>
    </subcellularLocation>
</comment>
<evidence type="ECO:0000259" key="7">
    <source>
        <dbReference type="PROSITE" id="PS50177"/>
    </source>
</evidence>
<dbReference type="InterPro" id="IPR012677">
    <property type="entry name" value="Nucleotide-bd_a/b_plait_sf"/>
</dbReference>
<dbReference type="SUPFAM" id="SSF54928">
    <property type="entry name" value="RNA-binding domain, RBD"/>
    <property type="match status" value="1"/>
</dbReference>
<dbReference type="OrthoDB" id="339151at2759"/>
<evidence type="ECO:0000256" key="5">
    <source>
        <dbReference type="SAM" id="MobiDB-lite"/>
    </source>
</evidence>
<evidence type="ECO:0000259" key="6">
    <source>
        <dbReference type="PROSITE" id="PS50102"/>
    </source>
</evidence>
<protein>
    <submittedName>
        <fullName evidence="8">G3BP-like protein</fullName>
    </submittedName>
</protein>
<feature type="region of interest" description="Disordered" evidence="5">
    <location>
        <begin position="382"/>
        <end position="511"/>
    </location>
</feature>
<organism evidence="8 9">
    <name type="scientific">Pyrus ussuriensis x Pyrus communis</name>
    <dbReference type="NCBI Taxonomy" id="2448454"/>
    <lineage>
        <taxon>Eukaryota</taxon>
        <taxon>Viridiplantae</taxon>
        <taxon>Streptophyta</taxon>
        <taxon>Embryophyta</taxon>
        <taxon>Tracheophyta</taxon>
        <taxon>Spermatophyta</taxon>
        <taxon>Magnoliopsida</taxon>
        <taxon>eudicotyledons</taxon>
        <taxon>Gunneridae</taxon>
        <taxon>Pentapetalae</taxon>
        <taxon>rosids</taxon>
        <taxon>fabids</taxon>
        <taxon>Rosales</taxon>
        <taxon>Rosaceae</taxon>
        <taxon>Amygdaloideae</taxon>
        <taxon>Maleae</taxon>
        <taxon>Pyrus</taxon>
    </lineage>
</organism>
<gene>
    <name evidence="8" type="ORF">D8674_012632</name>
</gene>
<dbReference type="FunFam" id="3.30.70.330:FF:001141">
    <property type="entry name" value="Ras GTPase-activating protein-binding protein 1"/>
    <property type="match status" value="1"/>
</dbReference>
<dbReference type="GO" id="GO:1990904">
    <property type="term" value="C:ribonucleoprotein complex"/>
    <property type="evidence" value="ECO:0007669"/>
    <property type="project" value="TreeGrafter"/>
</dbReference>
<dbReference type="Pfam" id="PF16135">
    <property type="entry name" value="TDBD"/>
    <property type="match status" value="1"/>
</dbReference>
<accession>A0A5N5GFH0</accession>
<evidence type="ECO:0000313" key="9">
    <source>
        <dbReference type="Proteomes" id="UP000327157"/>
    </source>
</evidence>
<dbReference type="InterPro" id="IPR000504">
    <property type="entry name" value="RRM_dom"/>
</dbReference>
<dbReference type="PANTHER" id="PTHR10693:SF75">
    <property type="entry name" value="NUCLEAR TRANSPORT FACTOR 2"/>
    <property type="match status" value="1"/>
</dbReference>
<keyword evidence="2 4" id="KW-0694">RNA-binding</keyword>
<dbReference type="GO" id="GO:0003729">
    <property type="term" value="F:mRNA binding"/>
    <property type="evidence" value="ECO:0007669"/>
    <property type="project" value="TreeGrafter"/>
</dbReference>
<dbReference type="Proteomes" id="UP000327157">
    <property type="component" value="Chromosome 14"/>
</dbReference>
<feature type="compositionally biased region" description="Low complexity" evidence="5">
    <location>
        <begin position="395"/>
        <end position="405"/>
    </location>
</feature>
<dbReference type="Gene3D" id="3.10.450.50">
    <property type="match status" value="1"/>
</dbReference>
<keyword evidence="3" id="KW-0539">Nucleus</keyword>
<reference evidence="8 9" key="3">
    <citation type="submission" date="2019-11" db="EMBL/GenBank/DDBJ databases">
        <title>A de novo genome assembly of a pear dwarfing rootstock.</title>
        <authorList>
            <person name="Wang F."/>
            <person name="Wang J."/>
            <person name="Li S."/>
            <person name="Zhang Y."/>
            <person name="Fang M."/>
            <person name="Ma L."/>
            <person name="Zhao Y."/>
            <person name="Jiang S."/>
        </authorList>
    </citation>
    <scope>NUCLEOTIDE SEQUENCE [LARGE SCALE GENOMIC DNA]</scope>
    <source>
        <strain evidence="8">S2</strain>
        <tissue evidence="8">Leaf</tissue>
    </source>
</reference>
<dbReference type="PROSITE" id="PS50177">
    <property type="entry name" value="NTF2_DOMAIN"/>
    <property type="match status" value="1"/>
</dbReference>
<dbReference type="GO" id="GO:0005829">
    <property type="term" value="C:cytosol"/>
    <property type="evidence" value="ECO:0007669"/>
    <property type="project" value="TreeGrafter"/>
</dbReference>
<comment type="caution">
    <text evidence="8">The sequence shown here is derived from an EMBL/GenBank/DDBJ whole genome shotgun (WGS) entry which is preliminary data.</text>
</comment>
<dbReference type="InterPro" id="IPR002075">
    <property type="entry name" value="NTF2_dom"/>
</dbReference>
<dbReference type="FunFam" id="3.10.450.50:FF:000003">
    <property type="entry name" value="Nuclear transport factor 2 family protein"/>
    <property type="match status" value="1"/>
</dbReference>
<feature type="region of interest" description="Disordered" evidence="5">
    <location>
        <begin position="163"/>
        <end position="239"/>
    </location>
</feature>
<dbReference type="SUPFAM" id="SSF54427">
    <property type="entry name" value="NTF2-like"/>
    <property type="match status" value="1"/>
</dbReference>
<evidence type="ECO:0000256" key="3">
    <source>
        <dbReference type="ARBA" id="ARBA00023242"/>
    </source>
</evidence>
<dbReference type="InterPro" id="IPR032308">
    <property type="entry name" value="TDBD"/>
</dbReference>
<reference evidence="8 9" key="1">
    <citation type="submission" date="2019-09" db="EMBL/GenBank/DDBJ databases">
        <authorList>
            <person name="Ou C."/>
        </authorList>
    </citation>
    <scope>NUCLEOTIDE SEQUENCE [LARGE SCALE GENOMIC DNA]</scope>
    <source>
        <strain evidence="8">S2</strain>
        <tissue evidence="8">Leaf</tissue>
    </source>
</reference>
<dbReference type="Pfam" id="PF02136">
    <property type="entry name" value="NTF2"/>
    <property type="match status" value="1"/>
</dbReference>
<evidence type="ECO:0000256" key="2">
    <source>
        <dbReference type="ARBA" id="ARBA00022884"/>
    </source>
</evidence>
<dbReference type="InterPro" id="IPR035979">
    <property type="entry name" value="RBD_domain_sf"/>
</dbReference>
<keyword evidence="9" id="KW-1185">Reference proteome</keyword>
<dbReference type="SMART" id="SM00360">
    <property type="entry name" value="RRM"/>
    <property type="match status" value="1"/>
</dbReference>
<dbReference type="Pfam" id="PF00076">
    <property type="entry name" value="RRM_1"/>
    <property type="match status" value="1"/>
</dbReference>
<feature type="domain" description="NTF2" evidence="7">
    <location>
        <begin position="15"/>
        <end position="131"/>
    </location>
</feature>